<dbReference type="RefSeq" id="WP_070174446.1">
    <property type="nucleotide sequence ID" value="NZ_BMJR01000004.1"/>
</dbReference>
<dbReference type="PROSITE" id="PS51296">
    <property type="entry name" value="RIESKE"/>
    <property type="match status" value="1"/>
</dbReference>
<name>A0A1E8FK88_9ALTE</name>
<dbReference type="AlphaFoldDB" id="A0A1E8FK88"/>
<reference evidence="9 10" key="1">
    <citation type="submission" date="2016-09" db="EMBL/GenBank/DDBJ databases">
        <title>Alteromonas lipolytica, a new species isolated from sea water.</title>
        <authorList>
            <person name="Wu Y.-H."/>
            <person name="Cheng H."/>
            <person name="Xu X.-W."/>
        </authorList>
    </citation>
    <scope>NUCLEOTIDE SEQUENCE [LARGE SCALE GENOMIC DNA]</scope>
    <source>
        <strain evidence="9 10">JW12</strain>
    </source>
</reference>
<gene>
    <name evidence="9" type="ORF">BFC17_00200</name>
</gene>
<dbReference type="EMBL" id="MJIC01000001">
    <property type="protein sequence ID" value="OFI36335.1"/>
    <property type="molecule type" value="Genomic_DNA"/>
</dbReference>
<accession>A0A1E8FK88</accession>
<dbReference type="PRINTS" id="PR00090">
    <property type="entry name" value="RNGDIOXGNASE"/>
</dbReference>
<keyword evidence="3" id="KW-0479">Metal-binding</keyword>
<keyword evidence="10" id="KW-1185">Reference proteome</keyword>
<keyword evidence="4" id="KW-0560">Oxidoreductase</keyword>
<evidence type="ECO:0000256" key="5">
    <source>
        <dbReference type="ARBA" id="ARBA00023004"/>
    </source>
</evidence>
<evidence type="ECO:0000256" key="6">
    <source>
        <dbReference type="ARBA" id="ARBA00023014"/>
    </source>
</evidence>
<dbReference type="Proteomes" id="UP000176037">
    <property type="component" value="Unassembled WGS sequence"/>
</dbReference>
<sequence length="395" mass="45479">MSAFFLNDEFFDSLESSVKEIEAAETLPPLCYTSAEFYEFEKKAIFEHEWLCVGRVDWVPNPGDFYNTKIVDEPIVVVHDRDGEIRAMSSVCQHRAMLVSEGEGNTRTFTCPYHHWIYDLKGNLINAPAMEKTCGFHKEEFGLPVFKLEIWQGFIFINFDDNASPLAPRLTALDPILANYDIANTEGPKPDRDIHYDFGWKVMFENNNDGYHANKLHHGEFHDYIPSELAEFPDDLPEDTAGYYRTNGTLHKDASFNPTQKALMPVFPKLTDDERNRMAFANLPPTLSLVMTSDTVIYLILRAEGPESHNLDLGVLFSKGAMSEPDFDKNMELVVERALEINAQDVHVDELVQIGLRSKYAPRGRYSWQEGAQRQFNTWLVPRYRAEWEKFKKAR</sequence>
<keyword evidence="7" id="KW-0520">NAD</keyword>
<evidence type="ECO:0000256" key="2">
    <source>
        <dbReference type="ARBA" id="ARBA00022714"/>
    </source>
</evidence>
<dbReference type="InterPro" id="IPR017941">
    <property type="entry name" value="Rieske_2Fe-2S"/>
</dbReference>
<dbReference type="GO" id="GO:0051537">
    <property type="term" value="F:2 iron, 2 sulfur cluster binding"/>
    <property type="evidence" value="ECO:0007669"/>
    <property type="project" value="UniProtKB-KW"/>
</dbReference>
<dbReference type="InterPro" id="IPR015881">
    <property type="entry name" value="ARHD_Rieske_2Fe_2S"/>
</dbReference>
<dbReference type="Pfam" id="PF00355">
    <property type="entry name" value="Rieske"/>
    <property type="match status" value="1"/>
</dbReference>
<comment type="caution">
    <text evidence="9">The sequence shown here is derived from an EMBL/GenBank/DDBJ whole genome shotgun (WGS) entry which is preliminary data.</text>
</comment>
<protein>
    <submittedName>
        <fullName evidence="9">(2Fe-2S)-binding protein</fullName>
    </submittedName>
</protein>
<dbReference type="Gene3D" id="2.102.10.10">
    <property type="entry name" value="Rieske [2Fe-2S] iron-sulphur domain"/>
    <property type="match status" value="1"/>
</dbReference>
<dbReference type="PROSITE" id="PS00570">
    <property type="entry name" value="RING_HYDROXYL_ALPHA"/>
    <property type="match status" value="1"/>
</dbReference>
<evidence type="ECO:0000313" key="9">
    <source>
        <dbReference type="EMBL" id="OFI36335.1"/>
    </source>
</evidence>
<evidence type="ECO:0000256" key="7">
    <source>
        <dbReference type="ARBA" id="ARBA00023027"/>
    </source>
</evidence>
<proteinExistence type="predicted"/>
<dbReference type="GO" id="GO:0016491">
    <property type="term" value="F:oxidoreductase activity"/>
    <property type="evidence" value="ECO:0007669"/>
    <property type="project" value="UniProtKB-KW"/>
</dbReference>
<dbReference type="SUPFAM" id="SSF55961">
    <property type="entry name" value="Bet v1-like"/>
    <property type="match status" value="1"/>
</dbReference>
<keyword evidence="6" id="KW-0411">Iron-sulfur</keyword>
<evidence type="ECO:0000256" key="1">
    <source>
        <dbReference type="ARBA" id="ARBA00001962"/>
    </source>
</evidence>
<evidence type="ECO:0000259" key="8">
    <source>
        <dbReference type="PROSITE" id="PS51296"/>
    </source>
</evidence>
<keyword evidence="2" id="KW-0001">2Fe-2S</keyword>
<evidence type="ECO:0000313" key="10">
    <source>
        <dbReference type="Proteomes" id="UP000176037"/>
    </source>
</evidence>
<dbReference type="STRING" id="1856405.BFC17_00200"/>
<dbReference type="SUPFAM" id="SSF50022">
    <property type="entry name" value="ISP domain"/>
    <property type="match status" value="1"/>
</dbReference>
<evidence type="ECO:0000256" key="4">
    <source>
        <dbReference type="ARBA" id="ARBA00023002"/>
    </source>
</evidence>
<feature type="domain" description="Rieske" evidence="8">
    <location>
        <begin position="50"/>
        <end position="157"/>
    </location>
</feature>
<dbReference type="GO" id="GO:0005506">
    <property type="term" value="F:iron ion binding"/>
    <property type="evidence" value="ECO:0007669"/>
    <property type="project" value="InterPro"/>
</dbReference>
<dbReference type="OrthoDB" id="9769355at2"/>
<dbReference type="Pfam" id="PF00848">
    <property type="entry name" value="Ring_hydroxyl_A"/>
    <property type="match status" value="1"/>
</dbReference>
<dbReference type="CDD" id="cd03469">
    <property type="entry name" value="Rieske_RO_Alpha_N"/>
    <property type="match status" value="1"/>
</dbReference>
<dbReference type="PANTHER" id="PTHR43756:SF5">
    <property type="entry name" value="CHOLINE MONOOXYGENASE, CHLOROPLASTIC"/>
    <property type="match status" value="1"/>
</dbReference>
<dbReference type="InterPro" id="IPR015879">
    <property type="entry name" value="Ring_hydroxy_dOase_asu_C_dom"/>
</dbReference>
<comment type="cofactor">
    <cofactor evidence="1">
        <name>Fe cation</name>
        <dbReference type="ChEBI" id="CHEBI:24875"/>
    </cofactor>
</comment>
<organism evidence="9 10">
    <name type="scientific">Alteromonas lipolytica</name>
    <dbReference type="NCBI Taxonomy" id="1856405"/>
    <lineage>
        <taxon>Bacteria</taxon>
        <taxon>Pseudomonadati</taxon>
        <taxon>Pseudomonadota</taxon>
        <taxon>Gammaproteobacteria</taxon>
        <taxon>Alteromonadales</taxon>
        <taxon>Alteromonadaceae</taxon>
        <taxon>Alteromonas/Salinimonas group</taxon>
        <taxon>Alteromonas</taxon>
    </lineage>
</organism>
<dbReference type="InterPro" id="IPR001663">
    <property type="entry name" value="Rng_hydr_dOase-A"/>
</dbReference>
<dbReference type="Gene3D" id="3.90.380.10">
    <property type="entry name" value="Naphthalene 1,2-dioxygenase Alpha Subunit, Chain A, domain 1"/>
    <property type="match status" value="1"/>
</dbReference>
<keyword evidence="5" id="KW-0408">Iron</keyword>
<dbReference type="PANTHER" id="PTHR43756">
    <property type="entry name" value="CHOLINE MONOOXYGENASE, CHLOROPLASTIC"/>
    <property type="match status" value="1"/>
</dbReference>
<dbReference type="InterPro" id="IPR036922">
    <property type="entry name" value="Rieske_2Fe-2S_sf"/>
</dbReference>
<evidence type="ECO:0000256" key="3">
    <source>
        <dbReference type="ARBA" id="ARBA00022723"/>
    </source>
</evidence>